<dbReference type="PROSITE" id="PS50943">
    <property type="entry name" value="HTH_CROC1"/>
    <property type="match status" value="1"/>
</dbReference>
<organism evidence="2">
    <name type="scientific">Siphoviridae sp. ct3q24</name>
    <dbReference type="NCBI Taxonomy" id="2827772"/>
    <lineage>
        <taxon>Viruses</taxon>
        <taxon>Duplodnaviria</taxon>
        <taxon>Heunggongvirae</taxon>
        <taxon>Uroviricota</taxon>
        <taxon>Caudoviricetes</taxon>
    </lineage>
</organism>
<evidence type="ECO:0000313" key="2">
    <source>
        <dbReference type="EMBL" id="DAF49306.1"/>
    </source>
</evidence>
<feature type="domain" description="HTH cro/C1-type" evidence="1">
    <location>
        <begin position="3"/>
        <end position="58"/>
    </location>
</feature>
<protein>
    <submittedName>
        <fullName evidence="2">Helix-turn-helix domain protein</fullName>
    </submittedName>
</protein>
<evidence type="ECO:0000259" key="1">
    <source>
        <dbReference type="PROSITE" id="PS50943"/>
    </source>
</evidence>
<sequence>MDLRALRKSKGLTLSELAEKLNVSPSTILRWENGDIANMRRDRIALLAKALEIKPTELLDLPDNTAYYTDPTVNAYAEQLRTNPNMRLLFDATKDMTKEDIDYVVDLVNRLKNK</sequence>
<reference evidence="2" key="1">
    <citation type="journal article" date="2021" name="Proc. Natl. Acad. Sci. U.S.A.">
        <title>A Catalog of Tens of Thousands of Viruses from Human Metagenomes Reveals Hidden Associations with Chronic Diseases.</title>
        <authorList>
            <person name="Tisza M.J."/>
            <person name="Buck C.B."/>
        </authorList>
    </citation>
    <scope>NUCLEOTIDE SEQUENCE</scope>
    <source>
        <strain evidence="2">Ct3q24</strain>
    </source>
</reference>
<dbReference type="InterPro" id="IPR001387">
    <property type="entry name" value="Cro/C1-type_HTH"/>
</dbReference>
<accession>A0A8S5SF99</accession>
<dbReference type="EMBL" id="BK032580">
    <property type="protein sequence ID" value="DAF49306.1"/>
    <property type="molecule type" value="Genomic_DNA"/>
</dbReference>
<name>A0A8S5SF99_9CAUD</name>
<dbReference type="SMART" id="SM00530">
    <property type="entry name" value="HTH_XRE"/>
    <property type="match status" value="1"/>
</dbReference>
<dbReference type="Pfam" id="PF01381">
    <property type="entry name" value="HTH_3"/>
    <property type="match status" value="1"/>
</dbReference>
<dbReference type="SUPFAM" id="SSF47413">
    <property type="entry name" value="lambda repressor-like DNA-binding domains"/>
    <property type="match status" value="1"/>
</dbReference>
<dbReference type="InterPro" id="IPR010982">
    <property type="entry name" value="Lambda_DNA-bd_dom_sf"/>
</dbReference>
<proteinExistence type="predicted"/>
<dbReference type="GO" id="GO:0003677">
    <property type="term" value="F:DNA binding"/>
    <property type="evidence" value="ECO:0007669"/>
    <property type="project" value="InterPro"/>
</dbReference>
<dbReference type="CDD" id="cd00093">
    <property type="entry name" value="HTH_XRE"/>
    <property type="match status" value="1"/>
</dbReference>
<dbReference type="Gene3D" id="1.10.260.40">
    <property type="entry name" value="lambda repressor-like DNA-binding domains"/>
    <property type="match status" value="1"/>
</dbReference>